<keyword evidence="4" id="KW-0813">Transport</keyword>
<feature type="region of interest" description="Disordered" evidence="7">
    <location>
        <begin position="1"/>
        <end position="97"/>
    </location>
</feature>
<dbReference type="SUPFAM" id="SSF50729">
    <property type="entry name" value="PH domain-like"/>
    <property type="match status" value="1"/>
</dbReference>
<dbReference type="Pfam" id="PF16528">
    <property type="entry name" value="Exo84_C"/>
    <property type="match status" value="1"/>
</dbReference>
<dbReference type="Gene3D" id="2.30.29.30">
    <property type="entry name" value="Pleckstrin-homology domain (PH domain)/Phosphotyrosine-binding domain (PTB)"/>
    <property type="match status" value="1"/>
</dbReference>
<protein>
    <recommendedName>
        <fullName evidence="3">Exocyst complex component EXO84</fullName>
    </recommendedName>
</protein>
<dbReference type="InterPro" id="IPR032403">
    <property type="entry name" value="Exo84_C"/>
</dbReference>
<gene>
    <name evidence="9" type="primary">EXO84_2</name>
    <name evidence="9" type="ORF">PGTUg99_014774</name>
</gene>
<dbReference type="EMBL" id="VDEP01000311">
    <property type="protein sequence ID" value="KAA1105221.1"/>
    <property type="molecule type" value="Genomic_DNA"/>
</dbReference>
<feature type="region of interest" description="Disordered" evidence="7">
    <location>
        <begin position="725"/>
        <end position="772"/>
    </location>
</feature>
<name>A0A5B0PV83_PUCGR</name>
<comment type="similarity">
    <text evidence="2">Belongs to the EXO84 family.</text>
</comment>
<accession>A0A5B0PV83</accession>
<comment type="subcellular location">
    <subcellularLocation>
        <location evidence="1">Cytoplasmic vesicle</location>
        <location evidence="1">Secretory vesicle</location>
    </subcellularLocation>
</comment>
<evidence type="ECO:0000313" key="10">
    <source>
        <dbReference type="Proteomes" id="UP000325313"/>
    </source>
</evidence>
<evidence type="ECO:0000256" key="6">
    <source>
        <dbReference type="ARBA" id="ARBA00022927"/>
    </source>
</evidence>
<dbReference type="InterPro" id="IPR033961">
    <property type="entry name" value="Exo84"/>
</dbReference>
<dbReference type="SUPFAM" id="SSF74788">
    <property type="entry name" value="Cullin repeat-like"/>
    <property type="match status" value="1"/>
</dbReference>
<dbReference type="GO" id="GO:0015031">
    <property type="term" value="P:protein transport"/>
    <property type="evidence" value="ECO:0007669"/>
    <property type="project" value="UniProtKB-KW"/>
</dbReference>
<dbReference type="InterPro" id="IPR016159">
    <property type="entry name" value="Cullin_repeat-like_dom_sf"/>
</dbReference>
<dbReference type="Proteomes" id="UP000325313">
    <property type="component" value="Unassembled WGS sequence"/>
</dbReference>
<evidence type="ECO:0000256" key="1">
    <source>
        <dbReference type="ARBA" id="ARBA00004398"/>
    </source>
</evidence>
<reference evidence="9 10" key="1">
    <citation type="submission" date="2019-05" db="EMBL/GenBank/DDBJ databases">
        <title>Emergence of the Ug99 lineage of the wheat stem rust pathogen through somatic hybridization.</title>
        <authorList>
            <person name="Li F."/>
            <person name="Upadhyaya N.M."/>
            <person name="Sperschneider J."/>
            <person name="Matny O."/>
            <person name="Nguyen-Phuc H."/>
            <person name="Mago R."/>
            <person name="Raley C."/>
            <person name="Miller M.E."/>
            <person name="Silverstein K.A.T."/>
            <person name="Henningsen E."/>
            <person name="Hirsch C.D."/>
            <person name="Visser B."/>
            <person name="Pretorius Z.A."/>
            <person name="Steffenson B.J."/>
            <person name="Schwessinger B."/>
            <person name="Dodds P.N."/>
            <person name="Figueroa M."/>
        </authorList>
    </citation>
    <scope>NUCLEOTIDE SEQUENCE [LARGE SCALE GENOMIC DNA]</scope>
    <source>
        <strain evidence="9 10">Ug99</strain>
    </source>
</reference>
<dbReference type="PANTHER" id="PTHR21426">
    <property type="entry name" value="EXOCYST COMPLEX COMPONENT 8"/>
    <property type="match status" value="1"/>
</dbReference>
<dbReference type="GO" id="GO:0006893">
    <property type="term" value="P:Golgi to plasma membrane transport"/>
    <property type="evidence" value="ECO:0007669"/>
    <property type="project" value="TreeGrafter"/>
</dbReference>
<dbReference type="Gene3D" id="1.20.58.1210">
    <property type="entry name" value="Exo84p, N-terminal helical domain"/>
    <property type="match status" value="1"/>
</dbReference>
<dbReference type="GO" id="GO:0030133">
    <property type="term" value="C:transport vesicle"/>
    <property type="evidence" value="ECO:0007669"/>
    <property type="project" value="UniProtKB-SubCell"/>
</dbReference>
<feature type="compositionally biased region" description="Pro residues" evidence="7">
    <location>
        <begin position="120"/>
        <end position="129"/>
    </location>
</feature>
<evidence type="ECO:0000256" key="3">
    <source>
        <dbReference type="ARBA" id="ARBA00021269"/>
    </source>
</evidence>
<evidence type="ECO:0000259" key="8">
    <source>
        <dbReference type="Pfam" id="PF16528"/>
    </source>
</evidence>
<evidence type="ECO:0000256" key="5">
    <source>
        <dbReference type="ARBA" id="ARBA00022483"/>
    </source>
</evidence>
<organism evidence="9 10">
    <name type="scientific">Puccinia graminis f. sp. tritici</name>
    <dbReference type="NCBI Taxonomy" id="56615"/>
    <lineage>
        <taxon>Eukaryota</taxon>
        <taxon>Fungi</taxon>
        <taxon>Dikarya</taxon>
        <taxon>Basidiomycota</taxon>
        <taxon>Pucciniomycotina</taxon>
        <taxon>Pucciniomycetes</taxon>
        <taxon>Pucciniales</taxon>
        <taxon>Pucciniaceae</taxon>
        <taxon>Puccinia</taxon>
    </lineage>
</organism>
<dbReference type="InterPro" id="IPR042561">
    <property type="entry name" value="Exo84_C_1"/>
</dbReference>
<dbReference type="InterPro" id="IPR042560">
    <property type="entry name" value="Exo84_C_2"/>
</dbReference>
<evidence type="ECO:0000313" key="9">
    <source>
        <dbReference type="EMBL" id="KAA1105221.1"/>
    </source>
</evidence>
<feature type="region of interest" description="Disordered" evidence="7">
    <location>
        <begin position="110"/>
        <end position="144"/>
    </location>
</feature>
<evidence type="ECO:0000256" key="7">
    <source>
        <dbReference type="SAM" id="MobiDB-lite"/>
    </source>
</evidence>
<dbReference type="InterPro" id="IPR011993">
    <property type="entry name" value="PH-like_dom_sf"/>
</dbReference>
<keyword evidence="6" id="KW-0653">Protein transport</keyword>
<dbReference type="PANTHER" id="PTHR21426:SF12">
    <property type="entry name" value="EXOCYST COMPLEX COMPONENT 8"/>
    <property type="match status" value="1"/>
</dbReference>
<evidence type="ECO:0000256" key="4">
    <source>
        <dbReference type="ARBA" id="ARBA00022448"/>
    </source>
</evidence>
<dbReference type="FunFam" id="1.20.58.1220:FF:000006">
    <property type="entry name" value="Exocyst complex component EXO84, variant"/>
    <property type="match status" value="1"/>
</dbReference>
<dbReference type="GO" id="GO:0000145">
    <property type="term" value="C:exocyst"/>
    <property type="evidence" value="ECO:0007669"/>
    <property type="project" value="InterPro"/>
</dbReference>
<feature type="compositionally biased region" description="Polar residues" evidence="7">
    <location>
        <begin position="745"/>
        <end position="772"/>
    </location>
</feature>
<dbReference type="Pfam" id="PF25345">
    <property type="entry name" value="PH_EXO84"/>
    <property type="match status" value="1"/>
</dbReference>
<feature type="domain" description="Exocyst component Exo84 C-terminal" evidence="8">
    <location>
        <begin position="495"/>
        <end position="702"/>
    </location>
</feature>
<dbReference type="Gene3D" id="1.20.58.1220">
    <property type="entry name" value="Exo84p, C-terminal helical domain"/>
    <property type="match status" value="1"/>
</dbReference>
<sequence>MNIPVTPAPRRPGKAGVSLRTQRPTTYYDGEKDASSVPPPTEGGRKPPRPAAGADGLPGGPRPSAKAGHPNRLPPSDKKARGMPIDQSGGARSTEKSKIGAALLNKRQSVSYGHAQPKSTPQPMPPMPAIPGRFGGNRNDDRIGGGVRKQVSSGAPIINIDSETLAQGDFDAEKFMMIHLATLGGGAADPETLKAFKDSLRATHLTTNQSLQENAYKNYGAFVAISKEIATLENEMLELKAVLEEFKTLPNDLDMGLGAMAESNLCECNFLSKQISDRSRVSGVSDLGMAAGESKRKAARNSIADVNALYRNQLESLWENVEGSQKFLPIQPGRHILSETKSFVELNPITYQPKQAVHLFLLDDSLLIAIQKQTRSTTGKAKLMAEKCFNLAQISIVGLDDTPDLSNALQIQRNQEKVILRTDRAQEKRELLDSFRRVSEEMARKKRKQSLNADHSYRASRLLSSQGLESGSSQFHAGKLLGLGKDDRTHKLYSRIGDLLDEVSVGIACRRYEEAIEHVERARSMVTEWATGEAGVGDIANPLEGRIEARAQELADRLLAELAETSVKKAHLVRTITLLGRLAGPSAPVERAKETFLTMRSELVRRQIGQIKFEGDLALWVSQTSFVLFTLVKNTCEWYMTAFKDNRLASGFVKWAVDQLDLFGEIFRRQVYEGDEDQWTIQESISVTRAHAGMLKEVGLDFGFLLSNVLSNQTQAIRTRHRLTTTGKPRALSADPAAPRRLPSTLVSTDSRSSTMGTNSQLRSRPSFLGNT</sequence>
<proteinExistence type="inferred from homology"/>
<dbReference type="GO" id="GO:0006887">
    <property type="term" value="P:exocytosis"/>
    <property type="evidence" value="ECO:0007669"/>
    <property type="project" value="UniProtKB-KW"/>
</dbReference>
<keyword evidence="5" id="KW-0268">Exocytosis</keyword>
<evidence type="ECO:0000256" key="2">
    <source>
        <dbReference type="ARBA" id="ARBA00007210"/>
    </source>
</evidence>
<dbReference type="Pfam" id="PF08700">
    <property type="entry name" value="VPS51_Exo84_N"/>
    <property type="match status" value="1"/>
</dbReference>
<comment type="caution">
    <text evidence="9">The sequence shown here is derived from an EMBL/GenBank/DDBJ whole genome shotgun (WGS) entry which is preliminary data.</text>
</comment>
<feature type="compositionally biased region" description="Pro residues" evidence="7">
    <location>
        <begin position="1"/>
        <end position="10"/>
    </location>
</feature>
<dbReference type="AlphaFoldDB" id="A0A5B0PV83"/>